<dbReference type="EMBL" id="BAABIC010000001">
    <property type="protein sequence ID" value="GAA4675603.1"/>
    <property type="molecule type" value="Genomic_DNA"/>
</dbReference>
<dbReference type="Gene3D" id="3.40.630.30">
    <property type="match status" value="1"/>
</dbReference>
<reference evidence="3" key="1">
    <citation type="journal article" date="2019" name="Int. J. Syst. Evol. Microbiol.">
        <title>The Global Catalogue of Microorganisms (GCM) 10K type strain sequencing project: providing services to taxonomists for standard genome sequencing and annotation.</title>
        <authorList>
            <consortium name="The Broad Institute Genomics Platform"/>
            <consortium name="The Broad Institute Genome Sequencing Center for Infectious Disease"/>
            <person name="Wu L."/>
            <person name="Ma J."/>
        </authorList>
    </citation>
    <scope>NUCLEOTIDE SEQUENCE [LARGE SCALE GENOMIC DNA]</scope>
    <source>
        <strain evidence="3">JCM 18055</strain>
    </source>
</reference>
<dbReference type="SUPFAM" id="SSF55729">
    <property type="entry name" value="Acyl-CoA N-acyltransferases (Nat)"/>
    <property type="match status" value="1"/>
</dbReference>
<evidence type="ECO:0000313" key="3">
    <source>
        <dbReference type="Proteomes" id="UP001500325"/>
    </source>
</evidence>
<evidence type="ECO:0000259" key="1">
    <source>
        <dbReference type="PROSITE" id="PS51186"/>
    </source>
</evidence>
<protein>
    <submittedName>
        <fullName evidence="2">GNAT family N-acetyltransferase</fullName>
    </submittedName>
</protein>
<dbReference type="PANTHER" id="PTHR42791:SF1">
    <property type="entry name" value="N-ACETYLTRANSFERASE DOMAIN-CONTAINING PROTEIN"/>
    <property type="match status" value="1"/>
</dbReference>
<dbReference type="Proteomes" id="UP001500325">
    <property type="component" value="Unassembled WGS sequence"/>
</dbReference>
<accession>A0ABP8W0D1</accession>
<feature type="domain" description="N-acetyltransferase" evidence="1">
    <location>
        <begin position="11"/>
        <end position="205"/>
    </location>
</feature>
<dbReference type="InterPro" id="IPR016181">
    <property type="entry name" value="Acyl_CoA_acyltransferase"/>
</dbReference>
<comment type="caution">
    <text evidence="2">The sequence shown here is derived from an EMBL/GenBank/DDBJ whole genome shotgun (WGS) entry which is preliminary data.</text>
</comment>
<dbReference type="PANTHER" id="PTHR42791">
    <property type="entry name" value="GNAT FAMILY ACETYLTRANSFERASE"/>
    <property type="match status" value="1"/>
</dbReference>
<proteinExistence type="predicted"/>
<keyword evidence="3" id="KW-1185">Reference proteome</keyword>
<dbReference type="InterPro" id="IPR052523">
    <property type="entry name" value="Trichothecene_AcTrans"/>
</dbReference>
<dbReference type="InterPro" id="IPR000182">
    <property type="entry name" value="GNAT_dom"/>
</dbReference>
<dbReference type="PROSITE" id="PS51186">
    <property type="entry name" value="GNAT"/>
    <property type="match status" value="1"/>
</dbReference>
<name>A0ABP8W0D1_9PSEU</name>
<sequence>MTTTIRTTAPTTVRRAGRSEHAAVAATLAAAFVDDPIFAWIHPDPADRADRTLFFFERAVEVLAQHDDIWAAGPDVAGAALWVPHGSAPMSDEEGEAFGGALAERAGADAERLFALMTVMEEHHPHEPHEYLWFLGVRPDEQGRGIGSATMAPVLARADRAGHRAYLEATSLRSKALYERHGFVAEAPISAAGSPPLWPMWRDPQ</sequence>
<evidence type="ECO:0000313" key="2">
    <source>
        <dbReference type="EMBL" id="GAA4675603.1"/>
    </source>
</evidence>
<dbReference type="RefSeq" id="WP_345377947.1">
    <property type="nucleotide sequence ID" value="NZ_BAABIC010000001.1"/>
</dbReference>
<gene>
    <name evidence="2" type="ORF">GCM10023215_04430</name>
</gene>
<organism evidence="2 3">
    <name type="scientific">Pseudonocardia yuanmonensis</name>
    <dbReference type="NCBI Taxonomy" id="1095914"/>
    <lineage>
        <taxon>Bacteria</taxon>
        <taxon>Bacillati</taxon>
        <taxon>Actinomycetota</taxon>
        <taxon>Actinomycetes</taxon>
        <taxon>Pseudonocardiales</taxon>
        <taxon>Pseudonocardiaceae</taxon>
        <taxon>Pseudonocardia</taxon>
    </lineage>
</organism>
<dbReference type="CDD" id="cd04301">
    <property type="entry name" value="NAT_SF"/>
    <property type="match status" value="1"/>
</dbReference>
<dbReference type="Pfam" id="PF00583">
    <property type="entry name" value="Acetyltransf_1"/>
    <property type="match status" value="1"/>
</dbReference>